<dbReference type="FunFam" id="3.40.50.12160:FF:000003">
    <property type="entry name" value="CDK5 regulatory subunit-associated protein 1"/>
    <property type="match status" value="1"/>
</dbReference>
<dbReference type="EC" id="2.8.4.4" evidence="9"/>
<evidence type="ECO:0000256" key="7">
    <source>
        <dbReference type="ARBA" id="ARBA00023004"/>
    </source>
</evidence>
<name>A0A7V3YHJ9_9BACT</name>
<dbReference type="GO" id="GO:0051539">
    <property type="term" value="F:4 iron, 4 sulfur cluster binding"/>
    <property type="evidence" value="ECO:0007669"/>
    <property type="project" value="UniProtKB-UniRule"/>
</dbReference>
<accession>A0A7V3YHJ9</accession>
<dbReference type="SFLD" id="SFLDG01082">
    <property type="entry name" value="B12-binding_domain_containing"/>
    <property type="match status" value="1"/>
</dbReference>
<dbReference type="GO" id="GO:0006400">
    <property type="term" value="P:tRNA modification"/>
    <property type="evidence" value="ECO:0007669"/>
    <property type="project" value="InterPro"/>
</dbReference>
<dbReference type="PANTHER" id="PTHR43837">
    <property type="entry name" value="RIBOSOMAL PROTEIN S12 METHYLTHIOTRANSFERASE RIMO"/>
    <property type="match status" value="1"/>
</dbReference>
<dbReference type="GO" id="GO:0046872">
    <property type="term" value="F:metal ion binding"/>
    <property type="evidence" value="ECO:0007669"/>
    <property type="project" value="UniProtKB-KW"/>
</dbReference>
<comment type="catalytic activity">
    <reaction evidence="9">
        <text>L-aspartate(89)-[ribosomal protein uS12]-hydrogen + (sulfur carrier)-SH + AH2 + 2 S-adenosyl-L-methionine = 3-methylsulfanyl-L-aspartate(89)-[ribosomal protein uS12]-hydrogen + (sulfur carrier)-H + 5'-deoxyadenosine + L-methionine + A + S-adenosyl-L-homocysteine + 2 H(+)</text>
        <dbReference type="Rhea" id="RHEA:37087"/>
        <dbReference type="Rhea" id="RHEA-COMP:10460"/>
        <dbReference type="Rhea" id="RHEA-COMP:10461"/>
        <dbReference type="Rhea" id="RHEA-COMP:14737"/>
        <dbReference type="Rhea" id="RHEA-COMP:14739"/>
        <dbReference type="ChEBI" id="CHEBI:13193"/>
        <dbReference type="ChEBI" id="CHEBI:15378"/>
        <dbReference type="ChEBI" id="CHEBI:17319"/>
        <dbReference type="ChEBI" id="CHEBI:17499"/>
        <dbReference type="ChEBI" id="CHEBI:29917"/>
        <dbReference type="ChEBI" id="CHEBI:29961"/>
        <dbReference type="ChEBI" id="CHEBI:57844"/>
        <dbReference type="ChEBI" id="CHEBI:57856"/>
        <dbReference type="ChEBI" id="CHEBI:59789"/>
        <dbReference type="ChEBI" id="CHEBI:64428"/>
        <dbReference type="ChEBI" id="CHEBI:73599"/>
        <dbReference type="EC" id="2.8.4.4"/>
    </reaction>
</comment>
<dbReference type="Pfam" id="PF04055">
    <property type="entry name" value="Radical_SAM"/>
    <property type="match status" value="1"/>
</dbReference>
<evidence type="ECO:0000256" key="3">
    <source>
        <dbReference type="ARBA" id="ARBA00022490"/>
    </source>
</evidence>
<feature type="binding site" evidence="9">
    <location>
        <position position="156"/>
    </location>
    <ligand>
        <name>[4Fe-4S] cluster</name>
        <dbReference type="ChEBI" id="CHEBI:49883"/>
        <label>2</label>
        <note>4Fe-4S-S-AdoMet</note>
    </ligand>
</feature>
<evidence type="ECO:0000259" key="11">
    <source>
        <dbReference type="PROSITE" id="PS51918"/>
    </source>
</evidence>
<dbReference type="Pfam" id="PF00919">
    <property type="entry name" value="UPF0004"/>
    <property type="match status" value="1"/>
</dbReference>
<evidence type="ECO:0000256" key="4">
    <source>
        <dbReference type="ARBA" id="ARBA00022679"/>
    </source>
</evidence>
<evidence type="ECO:0000256" key="9">
    <source>
        <dbReference type="HAMAP-Rule" id="MF_01865"/>
    </source>
</evidence>
<dbReference type="SFLD" id="SFLDF00274">
    <property type="entry name" value="ribosomal_protein_S12_methylth"/>
    <property type="match status" value="1"/>
</dbReference>
<feature type="domain" description="MTTase N-terminal" evidence="10">
    <location>
        <begin position="2"/>
        <end position="118"/>
    </location>
</feature>
<comment type="similarity">
    <text evidence="9">Belongs to the methylthiotransferase family. RimO subfamily.</text>
</comment>
<dbReference type="GO" id="GO:0005829">
    <property type="term" value="C:cytosol"/>
    <property type="evidence" value="ECO:0007669"/>
    <property type="project" value="TreeGrafter"/>
</dbReference>
<protein>
    <recommendedName>
        <fullName evidence="9">Ribosomal protein uS12 methylthiotransferase RimO</fullName>
        <shortName evidence="9">uS12 MTTase</shortName>
        <shortName evidence="9">uS12 methylthiotransferase</shortName>
        <ecNumber evidence="9">2.8.4.4</ecNumber>
    </recommendedName>
    <alternativeName>
        <fullName evidence="9">Ribosomal protein uS12 (aspartate-C(3))-methylthiotransferase</fullName>
    </alternativeName>
    <alternativeName>
        <fullName evidence="9">Ribosome maturation factor RimO</fullName>
    </alternativeName>
</protein>
<dbReference type="EMBL" id="DTFV01000115">
    <property type="protein sequence ID" value="HGI31219.1"/>
    <property type="molecule type" value="Genomic_DNA"/>
</dbReference>
<dbReference type="AlphaFoldDB" id="A0A7V3YHJ9"/>
<dbReference type="GO" id="GO:0005840">
    <property type="term" value="C:ribosome"/>
    <property type="evidence" value="ECO:0007669"/>
    <property type="project" value="UniProtKB-KW"/>
</dbReference>
<dbReference type="InterPro" id="IPR058240">
    <property type="entry name" value="rSAM_sf"/>
</dbReference>
<reference evidence="12" key="1">
    <citation type="journal article" date="2020" name="mSystems">
        <title>Genome- and Community-Level Interaction Insights into Carbon Utilization and Element Cycling Functions of Hydrothermarchaeota in Hydrothermal Sediment.</title>
        <authorList>
            <person name="Zhou Z."/>
            <person name="Liu Y."/>
            <person name="Xu W."/>
            <person name="Pan J."/>
            <person name="Luo Z.H."/>
            <person name="Li M."/>
        </authorList>
    </citation>
    <scope>NUCLEOTIDE SEQUENCE [LARGE SCALE GENOMIC DNA]</scope>
    <source>
        <strain evidence="12">SpSt-747</strain>
    </source>
</reference>
<keyword evidence="2 9" id="KW-0004">4Fe-4S</keyword>
<dbReference type="HAMAP" id="MF_01865">
    <property type="entry name" value="MTTase_RimO"/>
    <property type="match status" value="1"/>
</dbReference>
<dbReference type="FunFam" id="3.80.30.20:FF:000001">
    <property type="entry name" value="tRNA-2-methylthio-N(6)-dimethylallyladenosine synthase 2"/>
    <property type="match status" value="1"/>
</dbReference>
<dbReference type="GO" id="GO:0035599">
    <property type="term" value="F:aspartic acid methylthiotransferase activity"/>
    <property type="evidence" value="ECO:0007669"/>
    <property type="project" value="TreeGrafter"/>
</dbReference>
<dbReference type="InterPro" id="IPR038135">
    <property type="entry name" value="Methylthiotransferase_N_sf"/>
</dbReference>
<evidence type="ECO:0000256" key="8">
    <source>
        <dbReference type="ARBA" id="ARBA00023014"/>
    </source>
</evidence>
<comment type="caution">
    <text evidence="12">The sequence shown here is derived from an EMBL/GenBank/DDBJ whole genome shotgun (WGS) entry which is preliminary data.</text>
</comment>
<dbReference type="InterPro" id="IPR005840">
    <property type="entry name" value="Ribosomal_uS12_MeSTrfase_RimO"/>
</dbReference>
<dbReference type="SMART" id="SM00729">
    <property type="entry name" value="Elp3"/>
    <property type="match status" value="1"/>
</dbReference>
<dbReference type="NCBIfam" id="TIGR00089">
    <property type="entry name" value="MiaB/RimO family radical SAM methylthiotransferase"/>
    <property type="match status" value="1"/>
</dbReference>
<dbReference type="Gene3D" id="3.40.50.12160">
    <property type="entry name" value="Methylthiotransferase, N-terminal domain"/>
    <property type="match status" value="1"/>
</dbReference>
<dbReference type="Gene3D" id="3.80.30.20">
    <property type="entry name" value="tm_1862 like domain"/>
    <property type="match status" value="1"/>
</dbReference>
<gene>
    <name evidence="9 12" type="primary">rimO</name>
    <name evidence="12" type="ORF">ENV30_07955</name>
</gene>
<dbReference type="SFLD" id="SFLDG01061">
    <property type="entry name" value="methylthiotransferase"/>
    <property type="match status" value="1"/>
</dbReference>
<keyword evidence="8 9" id="KW-0411">Iron-sulfur</keyword>
<keyword evidence="6 9" id="KW-0479">Metal-binding</keyword>
<dbReference type="PROSITE" id="PS51449">
    <property type="entry name" value="MTTASE_N"/>
    <property type="match status" value="1"/>
</dbReference>
<keyword evidence="5 9" id="KW-0949">S-adenosyl-L-methionine</keyword>
<dbReference type="InterPro" id="IPR007197">
    <property type="entry name" value="rSAM"/>
</dbReference>
<feature type="binding site" evidence="9">
    <location>
        <position position="11"/>
    </location>
    <ligand>
        <name>[4Fe-4S] cluster</name>
        <dbReference type="ChEBI" id="CHEBI:49883"/>
        <label>1</label>
    </ligand>
</feature>
<feature type="binding site" evidence="9">
    <location>
        <position position="81"/>
    </location>
    <ligand>
        <name>[4Fe-4S] cluster</name>
        <dbReference type="ChEBI" id="CHEBI:49883"/>
        <label>1</label>
    </ligand>
</feature>
<evidence type="ECO:0000256" key="2">
    <source>
        <dbReference type="ARBA" id="ARBA00022485"/>
    </source>
</evidence>
<dbReference type="Gene3D" id="2.40.50.140">
    <property type="entry name" value="Nucleic acid-binding proteins"/>
    <property type="match status" value="1"/>
</dbReference>
<feature type="binding site" evidence="9">
    <location>
        <position position="152"/>
    </location>
    <ligand>
        <name>[4Fe-4S] cluster</name>
        <dbReference type="ChEBI" id="CHEBI:49883"/>
        <label>2</label>
        <note>4Fe-4S-S-AdoMet</note>
    </ligand>
</feature>
<dbReference type="InterPro" id="IPR012340">
    <property type="entry name" value="NA-bd_OB-fold"/>
</dbReference>
<comment type="cofactor">
    <cofactor evidence="9">
        <name>[4Fe-4S] cluster</name>
        <dbReference type="ChEBI" id="CHEBI:49883"/>
    </cofactor>
    <text evidence="9">Binds 2 [4Fe-4S] clusters. One cluster is coordinated with 3 cysteines and an exchangeable S-adenosyl-L-methionine.</text>
</comment>
<sequence length="443" mass="51067">MKRIAFVTLGCDKNLVDSEVVLGKLLVHGYNAVVPPEEAEWVFLNTCAFIRSSCEEAEAWIRKLIRLKKKDPRKKIVVLGCYVERFRERAASQYREVDFWVGVHEIFRLPDIISSRERGVFLGSSPSIYTHTDPRVLSTPPHYAYLKIAEGCLHRCSFCLIPALRGPLRSRPIPSIVEEARLLEQGGVREIILVAQDLTSYGLDLYRQRSLGRLLWALGEALQEDTWIRLLYLSPEGIDDTLIEAVASIPQVVKYLDIPLQHVVPDILQRMHRFSSFEEIRRRLEKIRDRIPGVALRTTFMVGFPGEEEEHFLRLLDFVQAFRFERMGAFMYSDEEGTRSFALEPKVPEEVKERRYAALMEAQRAVMESVHRTYRGMTFEVLLDEGPLWSERGPFFLGRTTKDAPEVDCQVKVWARGVHLRRGQRVAVRITTTSAYELEGEVL</sequence>
<dbReference type="GO" id="GO:0103039">
    <property type="term" value="F:protein methylthiotransferase activity"/>
    <property type="evidence" value="ECO:0007669"/>
    <property type="project" value="UniProtKB-EC"/>
</dbReference>
<dbReference type="InterPro" id="IPR005839">
    <property type="entry name" value="Methylthiotransferase"/>
</dbReference>
<dbReference type="InterPro" id="IPR020612">
    <property type="entry name" value="Methylthiotransferase_CS"/>
</dbReference>
<dbReference type="PANTHER" id="PTHR43837:SF1">
    <property type="entry name" value="RIBOSOMAL PROTEIN US12 METHYLTHIOTRANSFERASE RIMO"/>
    <property type="match status" value="1"/>
</dbReference>
<keyword evidence="3 9" id="KW-0963">Cytoplasm</keyword>
<comment type="function">
    <text evidence="9">Catalyzes the methylthiolation of an aspartic acid residue of ribosomal protein uS12.</text>
</comment>
<feature type="domain" description="Radical SAM core" evidence="11">
    <location>
        <begin position="138"/>
        <end position="369"/>
    </location>
</feature>
<dbReference type="CDD" id="cd01335">
    <property type="entry name" value="Radical_SAM"/>
    <property type="match status" value="1"/>
</dbReference>
<evidence type="ECO:0000256" key="6">
    <source>
        <dbReference type="ARBA" id="ARBA00022723"/>
    </source>
</evidence>
<dbReference type="InterPro" id="IPR002792">
    <property type="entry name" value="TRAM_dom"/>
</dbReference>
<comment type="function">
    <text evidence="1">Catalyzes the methylthiolation of N6-(dimethylallyl)adenosine (i(6)A), leading to the formation of 2-methylthio-N6-(dimethylallyl)adenosine (ms(2)i(6)A) at position 37 in tRNAs that read codons beginning with uridine.</text>
</comment>
<dbReference type="InterPro" id="IPR023404">
    <property type="entry name" value="rSAM_horseshoe"/>
</dbReference>
<dbReference type="InterPro" id="IPR013848">
    <property type="entry name" value="Methylthiotransferase_N"/>
</dbReference>
<dbReference type="PROSITE" id="PS01278">
    <property type="entry name" value="MTTASE_RADICAL"/>
    <property type="match status" value="1"/>
</dbReference>
<dbReference type="Pfam" id="PF18693">
    <property type="entry name" value="TRAM_2"/>
    <property type="match status" value="1"/>
</dbReference>
<dbReference type="SFLD" id="SFLDS00029">
    <property type="entry name" value="Radical_SAM"/>
    <property type="match status" value="1"/>
</dbReference>
<dbReference type="PROSITE" id="PS51918">
    <property type="entry name" value="RADICAL_SAM"/>
    <property type="match status" value="1"/>
</dbReference>
<dbReference type="SUPFAM" id="SSF102114">
    <property type="entry name" value="Radical SAM enzymes"/>
    <property type="match status" value="1"/>
</dbReference>
<keyword evidence="4 9" id="KW-0808">Transferase</keyword>
<proteinExistence type="inferred from homology"/>
<organism evidence="12">
    <name type="scientific">Candidatus Caldatribacterium californiense</name>
    <dbReference type="NCBI Taxonomy" id="1454726"/>
    <lineage>
        <taxon>Bacteria</taxon>
        <taxon>Pseudomonadati</taxon>
        <taxon>Atribacterota</taxon>
        <taxon>Atribacteria</taxon>
        <taxon>Atribacterales</taxon>
        <taxon>Candidatus Caldatribacteriaceae</taxon>
        <taxon>Candidatus Caldatribacterium</taxon>
    </lineage>
</organism>
<dbReference type="InterPro" id="IPR006638">
    <property type="entry name" value="Elp3/MiaA/NifB-like_rSAM"/>
</dbReference>
<dbReference type="NCBIfam" id="TIGR01125">
    <property type="entry name" value="30S ribosomal protein S12 methylthiotransferase RimO"/>
    <property type="match status" value="1"/>
</dbReference>
<evidence type="ECO:0000256" key="1">
    <source>
        <dbReference type="ARBA" id="ARBA00003234"/>
    </source>
</evidence>
<feature type="binding site" evidence="9">
    <location>
        <position position="47"/>
    </location>
    <ligand>
        <name>[4Fe-4S] cluster</name>
        <dbReference type="ChEBI" id="CHEBI:49883"/>
        <label>1</label>
    </ligand>
</feature>
<feature type="binding site" evidence="9">
    <location>
        <position position="159"/>
    </location>
    <ligand>
        <name>[4Fe-4S] cluster</name>
        <dbReference type="ChEBI" id="CHEBI:49883"/>
        <label>2</label>
        <note>4Fe-4S-S-AdoMet</note>
    </ligand>
</feature>
<evidence type="ECO:0000259" key="10">
    <source>
        <dbReference type="PROSITE" id="PS51449"/>
    </source>
</evidence>
<comment type="subcellular location">
    <subcellularLocation>
        <location evidence="9">Cytoplasm</location>
    </subcellularLocation>
</comment>
<keyword evidence="7 9" id="KW-0408">Iron</keyword>
<evidence type="ECO:0000313" key="12">
    <source>
        <dbReference type="EMBL" id="HGI31219.1"/>
    </source>
</evidence>
<keyword evidence="12" id="KW-0689">Ribosomal protein</keyword>
<evidence type="ECO:0000256" key="5">
    <source>
        <dbReference type="ARBA" id="ARBA00022691"/>
    </source>
</evidence>
<keyword evidence="12" id="KW-0687">Ribonucleoprotein</keyword>